<protein>
    <submittedName>
        <fullName evidence="1">Uncharacterized protein</fullName>
    </submittedName>
</protein>
<evidence type="ECO:0000313" key="2">
    <source>
        <dbReference type="Proteomes" id="UP000204551"/>
    </source>
</evidence>
<dbReference type="AlphaFoldDB" id="A0A221URT7"/>
<gene>
    <name evidence="1" type="ORF">AREALGSMS7_00143</name>
</gene>
<reference evidence="1 2" key="1">
    <citation type="submission" date="2017-07" db="EMBL/GenBank/DDBJ databases">
        <title>Genome Sequence of Arenibacter algicola Strain SMS7 Isolated from a culture of the Diatom Skeletonema marinoi.</title>
        <authorList>
            <person name="Topel M."/>
            <person name="Pinder M.I.M."/>
            <person name="Johansson O.N."/>
            <person name="Kourtchenko O."/>
            <person name="Godhe A."/>
            <person name="Clarke A.K."/>
        </authorList>
    </citation>
    <scope>NUCLEOTIDE SEQUENCE [LARGE SCALE GENOMIC DNA]</scope>
    <source>
        <strain evidence="1 2">SMS7</strain>
    </source>
</reference>
<accession>A0A221URT7</accession>
<dbReference type="KEGG" id="aalg:AREALGSMS7_00143"/>
<dbReference type="Proteomes" id="UP000204551">
    <property type="component" value="Chromosome"/>
</dbReference>
<dbReference type="STRING" id="616991.GCA_000733925_03297"/>
<evidence type="ECO:0000313" key="1">
    <source>
        <dbReference type="EMBL" id="ASO03641.1"/>
    </source>
</evidence>
<proteinExistence type="predicted"/>
<organism evidence="1 2">
    <name type="scientific">Arenibacter algicola</name>
    <dbReference type="NCBI Taxonomy" id="616991"/>
    <lineage>
        <taxon>Bacteria</taxon>
        <taxon>Pseudomonadati</taxon>
        <taxon>Bacteroidota</taxon>
        <taxon>Flavobacteriia</taxon>
        <taxon>Flavobacteriales</taxon>
        <taxon>Flavobacteriaceae</taxon>
        <taxon>Arenibacter</taxon>
    </lineage>
</organism>
<sequence length="31" mass="3801">MQLKQYCSGKGFLIEFILLEQQIKFYIINYQ</sequence>
<dbReference type="EMBL" id="CP022515">
    <property type="protein sequence ID" value="ASO03641.1"/>
    <property type="molecule type" value="Genomic_DNA"/>
</dbReference>
<name>A0A221URT7_9FLAO</name>